<dbReference type="PANTHER" id="PTHR36180:SF2">
    <property type="entry name" value="BRO FAMILY PROTEIN"/>
    <property type="match status" value="1"/>
</dbReference>
<comment type="caution">
    <text evidence="2">The sequence shown here is derived from an EMBL/GenBank/DDBJ whole genome shotgun (WGS) entry which is preliminary data.</text>
</comment>
<dbReference type="EMBL" id="LJQD01000518">
    <property type="protein sequence ID" value="KPW90110.1"/>
    <property type="molecule type" value="Genomic_DNA"/>
</dbReference>
<accession>A0A0N8R3N8</accession>
<organism evidence="2 3">
    <name type="scientific">Pseudomonas syringae pv. castaneae</name>
    <dbReference type="NCBI Taxonomy" id="264450"/>
    <lineage>
        <taxon>Bacteria</taxon>
        <taxon>Pseudomonadati</taxon>
        <taxon>Pseudomonadota</taxon>
        <taxon>Gammaproteobacteria</taxon>
        <taxon>Pseudomonadales</taxon>
        <taxon>Pseudomonadaceae</taxon>
        <taxon>Pseudomonas</taxon>
        <taxon>Pseudomonas syringae</taxon>
    </lineage>
</organism>
<dbReference type="PATRIC" id="fig|264450.4.peg.6234"/>
<dbReference type="Pfam" id="PF02498">
    <property type="entry name" value="Bro-N"/>
    <property type="match status" value="1"/>
</dbReference>
<feature type="domain" description="Bro-N" evidence="1">
    <location>
        <begin position="11"/>
        <end position="116"/>
    </location>
</feature>
<evidence type="ECO:0000313" key="2">
    <source>
        <dbReference type="EMBL" id="KPW90110.1"/>
    </source>
</evidence>
<evidence type="ECO:0000259" key="1">
    <source>
        <dbReference type="PROSITE" id="PS51750"/>
    </source>
</evidence>
<evidence type="ECO:0000313" key="3">
    <source>
        <dbReference type="Proteomes" id="UP000050381"/>
    </source>
</evidence>
<sequence length="179" mass="21017">MDLPFPLLPCTENHEPTLFLRHRRMLRAVVMHAEAWFPLEDIARLMGKRLDERNTRKLDADQRRTAWLLTHGEWQKCLLISESAVFALLIHHYIPENRALRRWLTQDVLPTLSARPVDINNDGPTHCQMQWQGTTLSTLQWRGDIWVKLRDMPEIVQVQTTGKKDGWLKRLKLLGKRAA</sequence>
<reference evidence="2 3" key="1">
    <citation type="submission" date="2015-09" db="EMBL/GenBank/DDBJ databases">
        <title>Genome announcement of multiple Pseudomonas syringae strains.</title>
        <authorList>
            <person name="Thakur S."/>
            <person name="Wang P.W."/>
            <person name="Gong Y."/>
            <person name="Weir B.S."/>
            <person name="Guttman D.S."/>
        </authorList>
    </citation>
    <scope>NUCLEOTIDE SEQUENCE [LARGE SCALE GENOMIC DNA]</scope>
    <source>
        <strain evidence="2 3">ICMP9419</strain>
    </source>
</reference>
<dbReference type="PROSITE" id="PS51750">
    <property type="entry name" value="BRO_N"/>
    <property type="match status" value="1"/>
</dbReference>
<dbReference type="SMART" id="SM01040">
    <property type="entry name" value="Bro-N"/>
    <property type="match status" value="1"/>
</dbReference>
<protein>
    <submittedName>
        <fullName evidence="2">BRO family, N-terminal domain protein</fullName>
    </submittedName>
</protein>
<dbReference type="InterPro" id="IPR003497">
    <property type="entry name" value="BRO_N_domain"/>
</dbReference>
<gene>
    <name evidence="2" type="ORF">ALO79_05279</name>
</gene>
<dbReference type="RefSeq" id="WP_057411394.1">
    <property type="nucleotide sequence ID" value="NZ_LIIH01000023.1"/>
</dbReference>
<dbReference type="Proteomes" id="UP000050381">
    <property type="component" value="Unassembled WGS sequence"/>
</dbReference>
<dbReference type="AlphaFoldDB" id="A0A0N8R3N8"/>
<dbReference type="PANTHER" id="PTHR36180">
    <property type="entry name" value="DNA-BINDING PROTEIN-RELATED-RELATED"/>
    <property type="match status" value="1"/>
</dbReference>
<name>A0A0N8R3N8_PSESX</name>
<proteinExistence type="predicted"/>